<dbReference type="PaxDb" id="4113-PGSC0003DMT400086946"/>
<dbReference type="Gramene" id="PGSC0003DMT400086946">
    <property type="protein sequence ID" value="PGSC0003DMT400086946"/>
    <property type="gene ID" value="PGSC0003DMG400036517"/>
</dbReference>
<dbReference type="AlphaFoldDB" id="M1DCU6"/>
<dbReference type="InParanoid" id="M1DCU6"/>
<sequence length="104" mass="11599">MLSMKLHTKIKIQNSIYSCQKCSSKDHSAQLVGIADALGDPPFGLLHCLSAFAFSIFVFWIIGRYNIASRNYSATRRLLPFIADLIFSFRAQNTGTLGEVKAVR</sequence>
<reference evidence="2" key="2">
    <citation type="submission" date="2015-06" db="UniProtKB">
        <authorList>
            <consortium name="EnsemblPlants"/>
        </authorList>
    </citation>
    <scope>IDENTIFICATION</scope>
    <source>
        <strain evidence="2">DM1-3 516 R44</strain>
    </source>
</reference>
<dbReference type="EnsemblPlants" id="PGSC0003DMT400086946">
    <property type="protein sequence ID" value="PGSC0003DMT400086946"/>
    <property type="gene ID" value="PGSC0003DMG400036517"/>
</dbReference>
<keyword evidence="1" id="KW-0472">Membrane</keyword>
<dbReference type="HOGENOM" id="CLU_129007_2_1_1"/>
<evidence type="ECO:0000313" key="2">
    <source>
        <dbReference type="EnsemblPlants" id="PGSC0003DMT400086946"/>
    </source>
</evidence>
<reference evidence="3" key="1">
    <citation type="journal article" date="2011" name="Nature">
        <title>Genome sequence and analysis of the tuber crop potato.</title>
        <authorList>
            <consortium name="The Potato Genome Sequencing Consortium"/>
        </authorList>
    </citation>
    <scope>NUCLEOTIDE SEQUENCE [LARGE SCALE GENOMIC DNA]</scope>
    <source>
        <strain evidence="3">cv. DM1-3 516 R44</strain>
    </source>
</reference>
<dbReference type="Proteomes" id="UP000011115">
    <property type="component" value="Unassembled WGS sequence"/>
</dbReference>
<protein>
    <submittedName>
        <fullName evidence="2">Uncharacterized protein</fullName>
    </submittedName>
</protein>
<keyword evidence="3" id="KW-1185">Reference proteome</keyword>
<feature type="transmembrane region" description="Helical" evidence="1">
    <location>
        <begin position="43"/>
        <end position="62"/>
    </location>
</feature>
<organism evidence="2 3">
    <name type="scientific">Solanum tuberosum</name>
    <name type="common">Potato</name>
    <dbReference type="NCBI Taxonomy" id="4113"/>
    <lineage>
        <taxon>Eukaryota</taxon>
        <taxon>Viridiplantae</taxon>
        <taxon>Streptophyta</taxon>
        <taxon>Embryophyta</taxon>
        <taxon>Tracheophyta</taxon>
        <taxon>Spermatophyta</taxon>
        <taxon>Magnoliopsida</taxon>
        <taxon>eudicotyledons</taxon>
        <taxon>Gunneridae</taxon>
        <taxon>Pentapetalae</taxon>
        <taxon>asterids</taxon>
        <taxon>lamiids</taxon>
        <taxon>Solanales</taxon>
        <taxon>Solanaceae</taxon>
        <taxon>Solanoideae</taxon>
        <taxon>Solaneae</taxon>
        <taxon>Solanum</taxon>
    </lineage>
</organism>
<evidence type="ECO:0000256" key="1">
    <source>
        <dbReference type="SAM" id="Phobius"/>
    </source>
</evidence>
<keyword evidence="1" id="KW-0812">Transmembrane</keyword>
<name>M1DCU6_SOLTU</name>
<evidence type="ECO:0000313" key="3">
    <source>
        <dbReference type="Proteomes" id="UP000011115"/>
    </source>
</evidence>
<keyword evidence="1" id="KW-1133">Transmembrane helix</keyword>
<proteinExistence type="predicted"/>
<accession>M1DCU6</accession>